<organism evidence="2 3">
    <name type="scientific">Tanacetum coccineum</name>
    <dbReference type="NCBI Taxonomy" id="301880"/>
    <lineage>
        <taxon>Eukaryota</taxon>
        <taxon>Viridiplantae</taxon>
        <taxon>Streptophyta</taxon>
        <taxon>Embryophyta</taxon>
        <taxon>Tracheophyta</taxon>
        <taxon>Spermatophyta</taxon>
        <taxon>Magnoliopsida</taxon>
        <taxon>eudicotyledons</taxon>
        <taxon>Gunneridae</taxon>
        <taxon>Pentapetalae</taxon>
        <taxon>asterids</taxon>
        <taxon>campanulids</taxon>
        <taxon>Asterales</taxon>
        <taxon>Asteraceae</taxon>
        <taxon>Asteroideae</taxon>
        <taxon>Anthemideae</taxon>
        <taxon>Anthemidinae</taxon>
        <taxon>Tanacetum</taxon>
    </lineage>
</organism>
<evidence type="ECO:0000256" key="1">
    <source>
        <dbReference type="SAM" id="MobiDB-lite"/>
    </source>
</evidence>
<name>A0ABQ5CV76_9ASTR</name>
<accession>A0ABQ5CV76</accession>
<gene>
    <name evidence="2" type="ORF">Tco_0910292</name>
</gene>
<reference evidence="2" key="2">
    <citation type="submission" date="2022-01" db="EMBL/GenBank/DDBJ databases">
        <authorList>
            <person name="Yamashiro T."/>
            <person name="Shiraishi A."/>
            <person name="Satake H."/>
            <person name="Nakayama K."/>
        </authorList>
    </citation>
    <scope>NUCLEOTIDE SEQUENCE</scope>
</reference>
<comment type="caution">
    <text evidence="2">The sequence shown here is derived from an EMBL/GenBank/DDBJ whole genome shotgun (WGS) entry which is preliminary data.</text>
</comment>
<dbReference type="Proteomes" id="UP001151760">
    <property type="component" value="Unassembled WGS sequence"/>
</dbReference>
<dbReference type="EMBL" id="BQNB010014590">
    <property type="protein sequence ID" value="GJT30017.1"/>
    <property type="molecule type" value="Genomic_DNA"/>
</dbReference>
<protein>
    <recommendedName>
        <fullName evidence="4">UBN2 domain-containing protein</fullName>
    </recommendedName>
</protein>
<evidence type="ECO:0008006" key="4">
    <source>
        <dbReference type="Google" id="ProtNLM"/>
    </source>
</evidence>
<sequence length="176" mass="20056">MLAPSGGGLILYQVYSNLYAMTEESIDSGFAKFNTIIASLDALGEVFSSKNYVRKFLSALHPQWRAKATTIKELKDLSSLALDELIINLKVHEVIIEKDSEVYKGKKLRVKSIALIAKKESSDDETLTYESEDEEYVMAVRDFKKSFRRKGRFVRQPRDEKKSLGKRDEKKGKSSH</sequence>
<evidence type="ECO:0000313" key="2">
    <source>
        <dbReference type="EMBL" id="GJT30017.1"/>
    </source>
</evidence>
<feature type="region of interest" description="Disordered" evidence="1">
    <location>
        <begin position="152"/>
        <end position="176"/>
    </location>
</feature>
<evidence type="ECO:0000313" key="3">
    <source>
        <dbReference type="Proteomes" id="UP001151760"/>
    </source>
</evidence>
<keyword evidence="3" id="KW-1185">Reference proteome</keyword>
<feature type="compositionally biased region" description="Basic and acidic residues" evidence="1">
    <location>
        <begin position="156"/>
        <end position="176"/>
    </location>
</feature>
<proteinExistence type="predicted"/>
<reference evidence="2" key="1">
    <citation type="journal article" date="2022" name="Int. J. Mol. Sci.">
        <title>Draft Genome of Tanacetum Coccineum: Genomic Comparison of Closely Related Tanacetum-Family Plants.</title>
        <authorList>
            <person name="Yamashiro T."/>
            <person name="Shiraishi A."/>
            <person name="Nakayama K."/>
            <person name="Satake H."/>
        </authorList>
    </citation>
    <scope>NUCLEOTIDE SEQUENCE</scope>
</reference>
<dbReference type="Pfam" id="PF14223">
    <property type="entry name" value="Retrotran_gag_2"/>
    <property type="match status" value="1"/>
</dbReference>